<feature type="compositionally biased region" description="Pro residues" evidence="1">
    <location>
        <begin position="8"/>
        <end position="19"/>
    </location>
</feature>
<reference evidence="3 4" key="1">
    <citation type="journal article" date="2019" name="Emerg. Microbes Infect.">
        <title>Comprehensive subspecies identification of 175 nontuberculous mycobacteria species based on 7547 genomic profiles.</title>
        <authorList>
            <person name="Matsumoto Y."/>
            <person name="Kinjo T."/>
            <person name="Motooka D."/>
            <person name="Nabeya D."/>
            <person name="Jung N."/>
            <person name="Uechi K."/>
            <person name="Horii T."/>
            <person name="Iida T."/>
            <person name="Fujita J."/>
            <person name="Nakamura S."/>
        </authorList>
    </citation>
    <scope>NUCLEOTIDE SEQUENCE [LARGE SCALE GENOMIC DNA]</scope>
    <source>
        <strain evidence="3 4">JCM 16017</strain>
    </source>
</reference>
<proteinExistence type="predicted"/>
<dbReference type="AlphaFoldDB" id="A0A7I9XIX8"/>
<keyword evidence="2" id="KW-0472">Membrane</keyword>
<gene>
    <name evidence="3" type="ORF">MSEN_16310</name>
</gene>
<evidence type="ECO:0000313" key="4">
    <source>
        <dbReference type="Proteomes" id="UP000465263"/>
    </source>
</evidence>
<keyword evidence="2" id="KW-1133">Transmembrane helix</keyword>
<evidence type="ECO:0000313" key="3">
    <source>
        <dbReference type="EMBL" id="GFG69911.1"/>
    </source>
</evidence>
<dbReference type="EMBL" id="BLKV01000001">
    <property type="protein sequence ID" value="GFG69911.1"/>
    <property type="molecule type" value="Genomic_DNA"/>
</dbReference>
<keyword evidence="4" id="KW-1185">Reference proteome</keyword>
<dbReference type="Proteomes" id="UP000465263">
    <property type="component" value="Unassembled WGS sequence"/>
</dbReference>
<name>A0A7I9XIX8_9MYCO</name>
<evidence type="ECO:0000256" key="1">
    <source>
        <dbReference type="SAM" id="MobiDB-lite"/>
    </source>
</evidence>
<sequence length="71" mass="7133">MTSYPTPEQEPTPPPPPETPGAAPTGNWGVPPSTSPQLTPAKRSPAGGRAILWAGLAVLAAIIALLIVLAA</sequence>
<keyword evidence="2" id="KW-0812">Transmembrane</keyword>
<evidence type="ECO:0000256" key="2">
    <source>
        <dbReference type="SAM" id="Phobius"/>
    </source>
</evidence>
<dbReference type="RefSeq" id="WP_133055698.1">
    <property type="nucleotide sequence ID" value="NZ_BLKV01000001.1"/>
</dbReference>
<feature type="region of interest" description="Disordered" evidence="1">
    <location>
        <begin position="1"/>
        <end position="45"/>
    </location>
</feature>
<comment type="caution">
    <text evidence="3">The sequence shown here is derived from an EMBL/GenBank/DDBJ whole genome shotgun (WGS) entry which is preliminary data.</text>
</comment>
<organism evidence="3 4">
    <name type="scientific">Mycolicibacter senuensis</name>
    <dbReference type="NCBI Taxonomy" id="386913"/>
    <lineage>
        <taxon>Bacteria</taxon>
        <taxon>Bacillati</taxon>
        <taxon>Actinomycetota</taxon>
        <taxon>Actinomycetes</taxon>
        <taxon>Mycobacteriales</taxon>
        <taxon>Mycobacteriaceae</taxon>
        <taxon>Mycolicibacter</taxon>
    </lineage>
</organism>
<protein>
    <submittedName>
        <fullName evidence="3">Uncharacterized protein</fullName>
    </submittedName>
</protein>
<accession>A0A7I9XIX8</accession>
<feature type="transmembrane region" description="Helical" evidence="2">
    <location>
        <begin position="50"/>
        <end position="70"/>
    </location>
</feature>